<keyword evidence="4" id="KW-0223">Dioxygenase</keyword>
<organism evidence="8 9">
    <name type="scientific">Halocynthiibacter styelae</name>
    <dbReference type="NCBI Taxonomy" id="2761955"/>
    <lineage>
        <taxon>Bacteria</taxon>
        <taxon>Pseudomonadati</taxon>
        <taxon>Pseudomonadota</taxon>
        <taxon>Alphaproteobacteria</taxon>
        <taxon>Rhodobacterales</taxon>
        <taxon>Paracoccaceae</taxon>
        <taxon>Halocynthiibacter</taxon>
    </lineage>
</organism>
<evidence type="ECO:0000256" key="3">
    <source>
        <dbReference type="ARBA" id="ARBA00022896"/>
    </source>
</evidence>
<evidence type="ECO:0000256" key="1">
    <source>
        <dbReference type="ARBA" id="ARBA00001961"/>
    </source>
</evidence>
<proteinExistence type="predicted"/>
<evidence type="ECO:0000256" key="6">
    <source>
        <dbReference type="ARBA" id="ARBA00023004"/>
    </source>
</evidence>
<evidence type="ECO:0000313" key="8">
    <source>
        <dbReference type="EMBL" id="MBI1492408.1"/>
    </source>
</evidence>
<evidence type="ECO:0000313" key="9">
    <source>
        <dbReference type="Proteomes" id="UP000640583"/>
    </source>
</evidence>
<dbReference type="Pfam" id="PF13640">
    <property type="entry name" value="2OG-FeII_Oxy_3"/>
    <property type="match status" value="1"/>
</dbReference>
<dbReference type="PANTHER" id="PTHR10869">
    <property type="entry name" value="PROLYL 4-HYDROXYLASE ALPHA SUBUNIT"/>
    <property type="match status" value="1"/>
</dbReference>
<keyword evidence="5" id="KW-0560">Oxidoreductase</keyword>
<name>A0A8J7IU60_9RHOB</name>
<evidence type="ECO:0000256" key="2">
    <source>
        <dbReference type="ARBA" id="ARBA00022723"/>
    </source>
</evidence>
<dbReference type="SMART" id="SM00702">
    <property type="entry name" value="P4Hc"/>
    <property type="match status" value="1"/>
</dbReference>
<comment type="caution">
    <text evidence="8">The sequence shown here is derived from an EMBL/GenBank/DDBJ whole genome shotgun (WGS) entry which is preliminary data.</text>
</comment>
<evidence type="ECO:0000256" key="5">
    <source>
        <dbReference type="ARBA" id="ARBA00023002"/>
    </source>
</evidence>
<sequence length="210" mass="23096">MLSDQYGKIDIHSLNPLILTIDDFCDADEVLKIQNFARAQEFMPSQVSTVEGMKTDRTIRSASGSEPTKETERIIGPARERAADLLNFTINASEPTALLKYEVGEEYKNHFDTTADPESETFGRCFTAVLYINDDFEGGETRFSRLGLDIKPKAGRLALWSNKRPNGTDPHPMSLHAGLPVTAGTKWIATFWIHRGVVGRGAAPAAVSAP</sequence>
<protein>
    <submittedName>
        <fullName evidence="8">2OG-Fe(II) oxygenase</fullName>
    </submittedName>
</protein>
<dbReference type="InterPro" id="IPR006620">
    <property type="entry name" value="Pro_4_hyd_alph"/>
</dbReference>
<dbReference type="GO" id="GO:0005506">
    <property type="term" value="F:iron ion binding"/>
    <property type="evidence" value="ECO:0007669"/>
    <property type="project" value="InterPro"/>
</dbReference>
<keyword evidence="9" id="KW-1185">Reference proteome</keyword>
<dbReference type="InterPro" id="IPR045054">
    <property type="entry name" value="P4HA-like"/>
</dbReference>
<reference evidence="8" key="1">
    <citation type="submission" date="2020-10" db="EMBL/GenBank/DDBJ databases">
        <title>Paenihalocynthiibacter styelae gen. nov., sp. nov., isolated from stalked sea squirt Styela clava.</title>
        <authorList>
            <person name="Kim Y.-O."/>
            <person name="Yoon J.-H."/>
        </authorList>
    </citation>
    <scope>NUCLEOTIDE SEQUENCE</scope>
    <source>
        <strain evidence="8">MYP1-1</strain>
    </source>
</reference>
<dbReference type="InterPro" id="IPR005123">
    <property type="entry name" value="Oxoglu/Fe-dep_dioxygenase_dom"/>
</dbReference>
<dbReference type="AlphaFoldDB" id="A0A8J7IU60"/>
<dbReference type="PROSITE" id="PS51471">
    <property type="entry name" value="FE2OG_OXY"/>
    <property type="match status" value="1"/>
</dbReference>
<dbReference type="Gene3D" id="2.60.120.620">
    <property type="entry name" value="q2cbj1_9rhob like domain"/>
    <property type="match status" value="1"/>
</dbReference>
<keyword evidence="6" id="KW-0408">Iron</keyword>
<comment type="cofactor">
    <cofactor evidence="1">
        <name>L-ascorbate</name>
        <dbReference type="ChEBI" id="CHEBI:38290"/>
    </cofactor>
</comment>
<dbReference type="EMBL" id="JADCKQ010000001">
    <property type="protein sequence ID" value="MBI1492408.1"/>
    <property type="molecule type" value="Genomic_DNA"/>
</dbReference>
<keyword evidence="3" id="KW-0847">Vitamin C</keyword>
<evidence type="ECO:0000259" key="7">
    <source>
        <dbReference type="PROSITE" id="PS51471"/>
    </source>
</evidence>
<dbReference type="PANTHER" id="PTHR10869:SF246">
    <property type="entry name" value="TRANSMEMBRANE PROLYL 4-HYDROXYLASE"/>
    <property type="match status" value="1"/>
</dbReference>
<evidence type="ECO:0000256" key="4">
    <source>
        <dbReference type="ARBA" id="ARBA00022964"/>
    </source>
</evidence>
<dbReference type="RefSeq" id="WP_228847328.1">
    <property type="nucleotide sequence ID" value="NZ_JADCKQ010000001.1"/>
</dbReference>
<dbReference type="Proteomes" id="UP000640583">
    <property type="component" value="Unassembled WGS sequence"/>
</dbReference>
<keyword evidence="2" id="KW-0479">Metal-binding</keyword>
<dbReference type="GO" id="GO:0031418">
    <property type="term" value="F:L-ascorbic acid binding"/>
    <property type="evidence" value="ECO:0007669"/>
    <property type="project" value="UniProtKB-KW"/>
</dbReference>
<gene>
    <name evidence="8" type="ORF">H1D41_02015</name>
</gene>
<feature type="domain" description="Fe2OG dioxygenase" evidence="7">
    <location>
        <begin position="91"/>
        <end position="195"/>
    </location>
</feature>
<dbReference type="InterPro" id="IPR044862">
    <property type="entry name" value="Pro_4_hyd_alph_FE2OG_OXY"/>
</dbReference>
<accession>A0A8J7IU60</accession>
<dbReference type="GO" id="GO:0004656">
    <property type="term" value="F:procollagen-proline 4-dioxygenase activity"/>
    <property type="evidence" value="ECO:0007669"/>
    <property type="project" value="TreeGrafter"/>
</dbReference>